<dbReference type="GO" id="GO:0016887">
    <property type="term" value="F:ATP hydrolysis activity"/>
    <property type="evidence" value="ECO:0007669"/>
    <property type="project" value="InterPro"/>
</dbReference>
<dbReference type="PANTHER" id="PTHR11638">
    <property type="entry name" value="ATP-DEPENDENT CLP PROTEASE"/>
    <property type="match status" value="1"/>
</dbReference>
<dbReference type="InterPro" id="IPR003593">
    <property type="entry name" value="AAA+_ATPase"/>
</dbReference>
<dbReference type="GO" id="GO:0008233">
    <property type="term" value="F:peptidase activity"/>
    <property type="evidence" value="ECO:0007669"/>
    <property type="project" value="UniProtKB-KW"/>
</dbReference>
<keyword evidence="3" id="KW-0143">Chaperone</keyword>
<gene>
    <name evidence="6" type="ORF">ENR63_03605</name>
</gene>
<dbReference type="FunFam" id="3.40.50.300:FF:000025">
    <property type="entry name" value="ATP-dependent Clp protease subunit"/>
    <property type="match status" value="1"/>
</dbReference>
<dbReference type="SMART" id="SM00382">
    <property type="entry name" value="AAA"/>
    <property type="match status" value="1"/>
</dbReference>
<evidence type="ECO:0000256" key="3">
    <source>
        <dbReference type="ARBA" id="ARBA00023186"/>
    </source>
</evidence>
<feature type="domain" description="AAA+ ATPase" evidence="4">
    <location>
        <begin position="119"/>
        <end position="293"/>
    </location>
</feature>
<dbReference type="Pfam" id="PF07724">
    <property type="entry name" value="AAA_2"/>
    <property type="match status" value="1"/>
</dbReference>
<keyword evidence="6" id="KW-0645">Protease</keyword>
<dbReference type="GO" id="GO:0006508">
    <property type="term" value="P:proteolysis"/>
    <property type="evidence" value="ECO:0007669"/>
    <property type="project" value="UniProtKB-KW"/>
</dbReference>
<dbReference type="SMART" id="SM01086">
    <property type="entry name" value="ClpB_D2-small"/>
    <property type="match status" value="1"/>
</dbReference>
<keyword evidence="2 6" id="KW-0067">ATP-binding</keyword>
<dbReference type="PRINTS" id="PR00300">
    <property type="entry name" value="CLPPROTEASEA"/>
</dbReference>
<evidence type="ECO:0000256" key="1">
    <source>
        <dbReference type="ARBA" id="ARBA00022741"/>
    </source>
</evidence>
<evidence type="ECO:0000256" key="2">
    <source>
        <dbReference type="ARBA" id="ARBA00022840"/>
    </source>
</evidence>
<dbReference type="InterPro" id="IPR019489">
    <property type="entry name" value="Clp_ATPase_C"/>
</dbReference>
<dbReference type="EMBL" id="DSRT01000194">
    <property type="protein sequence ID" value="HGW29980.1"/>
    <property type="molecule type" value="Genomic_DNA"/>
</dbReference>
<dbReference type="SUPFAM" id="SSF52540">
    <property type="entry name" value="P-loop containing nucleoside triphosphate hydrolases"/>
    <property type="match status" value="1"/>
</dbReference>
<dbReference type="GO" id="GO:0005737">
    <property type="term" value="C:cytoplasm"/>
    <property type="evidence" value="ECO:0007669"/>
    <property type="project" value="TreeGrafter"/>
</dbReference>
<dbReference type="InterPro" id="IPR003959">
    <property type="entry name" value="ATPase_AAA_core"/>
</dbReference>
<dbReference type="InterPro" id="IPR050130">
    <property type="entry name" value="ClpA_ClpB"/>
</dbReference>
<feature type="non-terminal residue" evidence="6">
    <location>
        <position position="1"/>
    </location>
</feature>
<dbReference type="GO" id="GO:0034605">
    <property type="term" value="P:cellular response to heat"/>
    <property type="evidence" value="ECO:0007669"/>
    <property type="project" value="TreeGrafter"/>
</dbReference>
<dbReference type="Gene3D" id="1.10.8.60">
    <property type="match status" value="1"/>
</dbReference>
<name>A0A7C4XU88_UNCKA</name>
<sequence>LIDKKSKVAQKQAEAFSKLNFKEAVRARNELKSIDSKLEVYKSKMRNTKKYLLTTLEVDDALDDLGYMDSFLDSKTDINQLSGFSEKIKLRIIGQDLAVESLSKALIRAKLGLRSRKRPLGNFLFLGPTGVGKTELAKVLADTVFNDNGLIRLDMSDFSEKHTVARLVGAPPGYVGYGEGGELTSKIEENPNSVVLFDEIEKAHPDVLNILLQIMDEGELSDAKGNRYDFSKAVVILTSNIGSDLILKKDIGFTEGAKSHDVVEGRLKENLKKIMKSELINRFDEVIVFKKLSSRDQKKILNILIQDIAETVKKQGVNIKVSNSVRTLLLKKGYSEEYGARGLRRAIESMLLDPIAEFLLRNSTRPLNLTASLDKNNKIVPVPTK</sequence>
<accession>A0A7C4XU88</accession>
<dbReference type="Pfam" id="PF10431">
    <property type="entry name" value="ClpB_D2-small"/>
    <property type="match status" value="1"/>
</dbReference>
<dbReference type="PANTHER" id="PTHR11638:SF18">
    <property type="entry name" value="HEAT SHOCK PROTEIN 104"/>
    <property type="match status" value="1"/>
</dbReference>
<keyword evidence="1" id="KW-0547">Nucleotide-binding</keyword>
<comment type="caution">
    <text evidence="6">The sequence shown here is derived from an EMBL/GenBank/DDBJ whole genome shotgun (WGS) entry which is preliminary data.</text>
</comment>
<organism evidence="6">
    <name type="scientific">candidate division WWE3 bacterium</name>
    <dbReference type="NCBI Taxonomy" id="2053526"/>
    <lineage>
        <taxon>Bacteria</taxon>
        <taxon>Katanobacteria</taxon>
    </lineage>
</organism>
<reference evidence="6" key="1">
    <citation type="journal article" date="2020" name="mSystems">
        <title>Genome- and Community-Level Interaction Insights into Carbon Utilization and Element Cycling Functions of Hydrothermarchaeota in Hydrothermal Sediment.</title>
        <authorList>
            <person name="Zhou Z."/>
            <person name="Liu Y."/>
            <person name="Xu W."/>
            <person name="Pan J."/>
            <person name="Luo Z.H."/>
            <person name="Li M."/>
        </authorList>
    </citation>
    <scope>NUCLEOTIDE SEQUENCE [LARGE SCALE GENOMIC DNA]</scope>
    <source>
        <strain evidence="6">SpSt-417</strain>
    </source>
</reference>
<evidence type="ECO:0000313" key="6">
    <source>
        <dbReference type="EMBL" id="HGW29980.1"/>
    </source>
</evidence>
<protein>
    <submittedName>
        <fullName evidence="6">ATP-dependent Clp protease ATP-binding subunit</fullName>
    </submittedName>
</protein>
<dbReference type="CDD" id="cd19499">
    <property type="entry name" value="RecA-like_ClpB_Hsp104-like"/>
    <property type="match status" value="1"/>
</dbReference>
<dbReference type="AlphaFoldDB" id="A0A7C4XU88"/>
<keyword evidence="6" id="KW-0378">Hydrolase</keyword>
<dbReference type="InterPro" id="IPR027417">
    <property type="entry name" value="P-loop_NTPase"/>
</dbReference>
<feature type="domain" description="Clp ATPase C-terminal" evidence="5">
    <location>
        <begin position="292"/>
        <end position="381"/>
    </location>
</feature>
<dbReference type="Gene3D" id="3.40.50.300">
    <property type="entry name" value="P-loop containing nucleotide triphosphate hydrolases"/>
    <property type="match status" value="1"/>
</dbReference>
<evidence type="ECO:0000259" key="4">
    <source>
        <dbReference type="SMART" id="SM00382"/>
    </source>
</evidence>
<evidence type="ECO:0000259" key="5">
    <source>
        <dbReference type="SMART" id="SM01086"/>
    </source>
</evidence>
<proteinExistence type="predicted"/>
<dbReference type="InterPro" id="IPR001270">
    <property type="entry name" value="ClpA/B"/>
</dbReference>
<dbReference type="GO" id="GO:0005524">
    <property type="term" value="F:ATP binding"/>
    <property type="evidence" value="ECO:0007669"/>
    <property type="project" value="UniProtKB-KW"/>
</dbReference>